<evidence type="ECO:0000313" key="4">
    <source>
        <dbReference type="Proteomes" id="UP000655208"/>
    </source>
</evidence>
<reference evidence="3" key="2">
    <citation type="submission" date="2020-09" db="EMBL/GenBank/DDBJ databases">
        <authorList>
            <person name="Sun Q."/>
            <person name="Zhou Y."/>
        </authorList>
    </citation>
    <scope>NUCLEOTIDE SEQUENCE</scope>
    <source>
        <strain evidence="3">CGMCC 4.7308</strain>
    </source>
</reference>
<reference evidence="3" key="1">
    <citation type="journal article" date="2014" name="Int. J. Syst. Evol. Microbiol.">
        <title>Complete genome sequence of Corynebacterium casei LMG S-19264T (=DSM 44701T), isolated from a smear-ripened cheese.</title>
        <authorList>
            <consortium name="US DOE Joint Genome Institute (JGI-PGF)"/>
            <person name="Walter F."/>
            <person name="Albersmeier A."/>
            <person name="Kalinowski J."/>
            <person name="Ruckert C."/>
        </authorList>
    </citation>
    <scope>NUCLEOTIDE SEQUENCE</scope>
    <source>
        <strain evidence="3">CGMCC 4.7308</strain>
    </source>
</reference>
<feature type="transmembrane region" description="Helical" evidence="2">
    <location>
        <begin position="115"/>
        <end position="142"/>
    </location>
</feature>
<feature type="transmembrane region" description="Helical" evidence="2">
    <location>
        <begin position="239"/>
        <end position="261"/>
    </location>
</feature>
<feature type="transmembrane region" description="Helical" evidence="2">
    <location>
        <begin position="424"/>
        <end position="446"/>
    </location>
</feature>
<dbReference type="Proteomes" id="UP000655208">
    <property type="component" value="Unassembled WGS sequence"/>
</dbReference>
<feature type="transmembrane region" description="Helical" evidence="2">
    <location>
        <begin position="580"/>
        <end position="602"/>
    </location>
</feature>
<feature type="compositionally biased region" description="Low complexity" evidence="1">
    <location>
        <begin position="652"/>
        <end position="683"/>
    </location>
</feature>
<feature type="transmembrane region" description="Helical" evidence="2">
    <location>
        <begin position="49"/>
        <end position="68"/>
    </location>
</feature>
<feature type="transmembrane region" description="Helical" evidence="2">
    <location>
        <begin position="517"/>
        <end position="536"/>
    </location>
</feature>
<keyword evidence="2" id="KW-0812">Transmembrane</keyword>
<feature type="transmembrane region" description="Helical" evidence="2">
    <location>
        <begin position="302"/>
        <end position="320"/>
    </location>
</feature>
<name>A0A917SXA7_9ACTN</name>
<dbReference type="EMBL" id="BMNA01000004">
    <property type="protein sequence ID" value="GGM02617.1"/>
    <property type="molecule type" value="Genomic_DNA"/>
</dbReference>
<dbReference type="RefSeq" id="WP_188941707.1">
    <property type="nucleotide sequence ID" value="NZ_BMNA01000004.1"/>
</dbReference>
<keyword evidence="2" id="KW-1133">Transmembrane helix</keyword>
<feature type="transmembrane region" description="Helical" evidence="2">
    <location>
        <begin position="614"/>
        <end position="636"/>
    </location>
</feature>
<evidence type="ECO:0000256" key="2">
    <source>
        <dbReference type="SAM" id="Phobius"/>
    </source>
</evidence>
<protein>
    <submittedName>
        <fullName evidence="3">Uncharacterized protein</fullName>
    </submittedName>
</protein>
<keyword evidence="4" id="KW-1185">Reference proteome</keyword>
<evidence type="ECO:0000313" key="3">
    <source>
        <dbReference type="EMBL" id="GGM02617.1"/>
    </source>
</evidence>
<feature type="transmembrane region" description="Helical" evidence="2">
    <location>
        <begin position="268"/>
        <end position="290"/>
    </location>
</feature>
<dbReference type="AlphaFoldDB" id="A0A917SXA7"/>
<gene>
    <name evidence="3" type="ORF">GCM10011594_23420</name>
</gene>
<keyword evidence="2" id="KW-0472">Membrane</keyword>
<organism evidence="3 4">
    <name type="scientific">Nakamurella endophytica</name>
    <dbReference type="NCBI Taxonomy" id="1748367"/>
    <lineage>
        <taxon>Bacteria</taxon>
        <taxon>Bacillati</taxon>
        <taxon>Actinomycetota</taxon>
        <taxon>Actinomycetes</taxon>
        <taxon>Nakamurellales</taxon>
        <taxon>Nakamurellaceae</taxon>
        <taxon>Nakamurella</taxon>
    </lineage>
</organism>
<evidence type="ECO:0000256" key="1">
    <source>
        <dbReference type="SAM" id="MobiDB-lite"/>
    </source>
</evidence>
<accession>A0A917SXA7</accession>
<feature type="transmembrane region" description="Helical" evidence="2">
    <location>
        <begin position="473"/>
        <end position="494"/>
    </location>
</feature>
<feature type="transmembrane region" description="Helical" evidence="2">
    <location>
        <begin position="206"/>
        <end position="227"/>
    </location>
</feature>
<feature type="transmembrane region" description="Helical" evidence="2">
    <location>
        <begin position="556"/>
        <end position="573"/>
    </location>
</feature>
<feature type="transmembrane region" description="Helical" evidence="2">
    <location>
        <begin position="393"/>
        <end position="417"/>
    </location>
</feature>
<feature type="region of interest" description="Disordered" evidence="1">
    <location>
        <begin position="641"/>
        <end position="715"/>
    </location>
</feature>
<comment type="caution">
    <text evidence="3">The sequence shown here is derived from an EMBL/GenBank/DDBJ whole genome shotgun (WGS) entry which is preliminary data.</text>
</comment>
<sequence length="715" mass="67952">MTAAPSPVSSARTVLAPAALVLVGALLGALAPVVGLVRTADGSPPGPAGAAPWAVLLVPVVVLALAAWRPLAGLAAAAGAGTLAAGRLLADLGAVTDPGDAVRPELFHEASVHALPVTAAPAGAVLLLAGDLLAVAGGLLAARGMVRAFGDPDRDPVDPLAADGPPAVGALAGGEGAGDGADGPGLAVRGAGGDDAAEVRRAGPPVVVGLLGAVAVLVGAVSVPYAGGYLASRALPPALGLWDLSGALVLAVLAGAAVLVAPLLPRRLAAALLCGVAAAVAVPALTALLVRAAGIGVRVEGTVWALVAGGLLLALSVPLLRRGPRPPGGGVATAGPGSDVLAGGDRTGGRRLPGLLAGVLALLAAGAAVLAARTSGLLVDGAADPPRPGGYPLSASIGGPFLVVALLLAVAGVAALVPATAPAGAAALGLAWLPAVWATTAGLAVYGTVRASAQVTAGVAGATPHRWSMGPGLWWGIVASLLGVAAAVSGVVAVRRLQDARTDLVDEDSSLAVRQRAGVVAAVLVVAVLVSGLLPVLATSAGSGPTLLSGSAVDGAGLLLLCLGVAAGLVAGLRSDLPSVVVGAGVAAAAALLVRLVVPAAVRAQDGFALRAGYPAVVAAAVLVLAGSVLVAGWAARVPSDPARGPAGGVPAGDPGRSARGAAAAGARMASSSPRSATRTSRGGAAGAPGGVADRARGGGRQQGRPRRSAEGDPR</sequence>
<proteinExistence type="predicted"/>
<feature type="transmembrane region" description="Helical" evidence="2">
    <location>
        <begin position="355"/>
        <end position="373"/>
    </location>
</feature>